<dbReference type="PANTHER" id="PTHR43090">
    <property type="entry name" value="1-(5-PHOSPHORIBOSYL)-5-[(5-PHOSPHORIBOSYLAMINO)METHYLIDENEAMINO] IMIDAZOLE-4-CARBOXAMIDE ISOMERASE"/>
    <property type="match status" value="1"/>
</dbReference>
<evidence type="ECO:0000256" key="8">
    <source>
        <dbReference type="ARBA" id="ARBA00023235"/>
    </source>
</evidence>
<evidence type="ECO:0000256" key="1">
    <source>
        <dbReference type="ARBA" id="ARBA00000901"/>
    </source>
</evidence>
<feature type="active site" description="Proton donor" evidence="9">
    <location>
        <position position="136"/>
    </location>
</feature>
<accession>A0ABX5X0C6</accession>
<comment type="pathway">
    <text evidence="3 9">Amino-acid biosynthesis; L-histidine biosynthesis; L-histidine from 5-phospho-alpha-D-ribose 1-diphosphate: step 4/9.</text>
</comment>
<comment type="catalytic activity">
    <reaction evidence="1 9">
        <text>1-(5-phospho-beta-D-ribosyl)-5-[(5-phospho-beta-D-ribosylamino)methylideneamino]imidazole-4-carboxamide = 5-[(5-phospho-1-deoxy-D-ribulos-1-ylimino)methylamino]-1-(5-phospho-beta-D-ribosyl)imidazole-4-carboxamide</text>
        <dbReference type="Rhea" id="RHEA:15469"/>
        <dbReference type="ChEBI" id="CHEBI:58435"/>
        <dbReference type="ChEBI" id="CHEBI:58525"/>
        <dbReference type="EC" id="5.3.1.16"/>
    </reaction>
</comment>
<keyword evidence="7 9" id="KW-0368">Histidine biosynthesis</keyword>
<evidence type="ECO:0000256" key="2">
    <source>
        <dbReference type="ARBA" id="ARBA00004496"/>
    </source>
</evidence>
<evidence type="ECO:0000313" key="11">
    <source>
        <dbReference type="EMBL" id="QDO84807.1"/>
    </source>
</evidence>
<dbReference type="InterPro" id="IPR044524">
    <property type="entry name" value="Isoase_HisA-like"/>
</dbReference>
<dbReference type="InterPro" id="IPR011060">
    <property type="entry name" value="RibuloseP-bd_barrel"/>
</dbReference>
<reference evidence="11 12" key="1">
    <citation type="submission" date="2019-07" db="EMBL/GenBank/DDBJ databases">
        <title>Shewanella sp. YLB-06 whole genomic sequence.</title>
        <authorList>
            <person name="Yu L."/>
        </authorList>
    </citation>
    <scope>NUCLEOTIDE SEQUENCE [LARGE SCALE GENOMIC DNA]</scope>
    <source>
        <strain evidence="11 12">YLB-06</strain>
    </source>
</reference>
<evidence type="ECO:0000256" key="6">
    <source>
        <dbReference type="ARBA" id="ARBA00022605"/>
    </source>
</evidence>
<dbReference type="CDD" id="cd04732">
    <property type="entry name" value="HisA"/>
    <property type="match status" value="1"/>
</dbReference>
<dbReference type="PANTHER" id="PTHR43090:SF2">
    <property type="entry name" value="1-(5-PHOSPHORIBOSYL)-5-[(5-PHOSPHORIBOSYLAMINO)METHYLIDENEAMINO] IMIDAZOLE-4-CARBOXAMIDE ISOMERASE"/>
    <property type="match status" value="1"/>
</dbReference>
<keyword evidence="12" id="KW-1185">Reference proteome</keyword>
<evidence type="ECO:0000313" key="12">
    <source>
        <dbReference type="Proteomes" id="UP000315947"/>
    </source>
</evidence>
<dbReference type="InterPro" id="IPR013785">
    <property type="entry name" value="Aldolase_TIM"/>
</dbReference>
<proteinExistence type="inferred from homology"/>
<evidence type="ECO:0000256" key="10">
    <source>
        <dbReference type="RuleBase" id="RU003657"/>
    </source>
</evidence>
<evidence type="ECO:0000256" key="9">
    <source>
        <dbReference type="HAMAP-Rule" id="MF_01014"/>
    </source>
</evidence>
<dbReference type="InterPro" id="IPR023016">
    <property type="entry name" value="HisA/PriA"/>
</dbReference>
<dbReference type="InterPro" id="IPR006062">
    <property type="entry name" value="His_biosynth"/>
</dbReference>
<dbReference type="RefSeq" id="WP_144047158.1">
    <property type="nucleotide sequence ID" value="NZ_CP041614.1"/>
</dbReference>
<keyword evidence="5 9" id="KW-0963">Cytoplasm</keyword>
<keyword evidence="8 9" id="KW-0413">Isomerase</keyword>
<organism evidence="11 12">
    <name type="scientific">Shewanella psychropiezotolerans</name>
    <dbReference type="NCBI Taxonomy" id="2593655"/>
    <lineage>
        <taxon>Bacteria</taxon>
        <taxon>Pseudomonadati</taxon>
        <taxon>Pseudomonadota</taxon>
        <taxon>Gammaproteobacteria</taxon>
        <taxon>Alteromonadales</taxon>
        <taxon>Shewanellaceae</taxon>
        <taxon>Shewanella</taxon>
    </lineage>
</organism>
<comment type="subcellular location">
    <subcellularLocation>
        <location evidence="2 9">Cytoplasm</location>
    </subcellularLocation>
</comment>
<dbReference type="EC" id="5.3.1.16" evidence="9"/>
<comment type="similarity">
    <text evidence="4 9 10">Belongs to the HisA/HisF family.</text>
</comment>
<evidence type="ECO:0000256" key="7">
    <source>
        <dbReference type="ARBA" id="ARBA00023102"/>
    </source>
</evidence>
<comment type="caution">
    <text evidence="9">Lacks conserved residue(s) required for the propagation of feature annotation.</text>
</comment>
<evidence type="ECO:0000256" key="3">
    <source>
        <dbReference type="ARBA" id="ARBA00005133"/>
    </source>
</evidence>
<dbReference type="HAMAP" id="MF_01014">
    <property type="entry name" value="HisA"/>
    <property type="match status" value="1"/>
</dbReference>
<evidence type="ECO:0000256" key="4">
    <source>
        <dbReference type="ARBA" id="ARBA00009667"/>
    </source>
</evidence>
<sequence length="260" mass="28346">MNNFTLYPSLDIVGGQALTSQSAIRVTQGKRQQKKIIGSPLDIAKSYQNMGAKWIHIVDLDAASGKGNNVNEVINLIKSVGTKTQICGGIRNVETLETFINAGCDRVNIGSLAIDNPERCKLLLDKYGDRIAIALDVKILGSEHRLATQGWNNICGDLWQMIKALDAHGCRRYVVTDIDRGGMMNTPNLSLLKKVMSVTDTPIVSGGGVSCLKDIENLMDIGVEGTVLGQVLHTKSMSYEQFNRHLTLMRGSDEDDSPSI</sequence>
<dbReference type="GO" id="GO:0016853">
    <property type="term" value="F:isomerase activity"/>
    <property type="evidence" value="ECO:0007669"/>
    <property type="project" value="UniProtKB-KW"/>
</dbReference>
<dbReference type="Pfam" id="PF00977">
    <property type="entry name" value="His_biosynth"/>
    <property type="match status" value="1"/>
</dbReference>
<dbReference type="EMBL" id="CP041614">
    <property type="protein sequence ID" value="QDO84807.1"/>
    <property type="molecule type" value="Genomic_DNA"/>
</dbReference>
<dbReference type="SUPFAM" id="SSF51366">
    <property type="entry name" value="Ribulose-phoshate binding barrel"/>
    <property type="match status" value="1"/>
</dbReference>
<gene>
    <name evidence="9" type="primary">hisA</name>
    <name evidence="11" type="ORF">FM037_18265</name>
</gene>
<protein>
    <recommendedName>
        <fullName evidence="9">1-(5-phosphoribosyl)-5-[(5-phosphoribosylamino)methylideneamino] imidazole-4-carboxamide isomerase</fullName>
        <ecNumber evidence="9">5.3.1.16</ecNumber>
    </recommendedName>
    <alternativeName>
        <fullName evidence="9">Phosphoribosylformimino-5-aminoimidazole carboxamide ribotide isomerase</fullName>
    </alternativeName>
</protein>
<dbReference type="Gene3D" id="3.20.20.70">
    <property type="entry name" value="Aldolase class I"/>
    <property type="match status" value="1"/>
</dbReference>
<dbReference type="Proteomes" id="UP000315947">
    <property type="component" value="Chromosome"/>
</dbReference>
<name>A0ABX5X0C6_9GAMM</name>
<keyword evidence="6 9" id="KW-0028">Amino-acid biosynthesis</keyword>
<evidence type="ECO:0000256" key="5">
    <source>
        <dbReference type="ARBA" id="ARBA00022490"/>
    </source>
</evidence>